<dbReference type="Gene3D" id="3.10.180.10">
    <property type="entry name" value="2,3-Dihydroxybiphenyl 1,2-Dioxygenase, domain 1"/>
    <property type="match status" value="2"/>
</dbReference>
<sequence length="327" mass="37014">MSINHLHHVTLTVPDVEAQKIFYEDFGLIGKSDAERAILQCKGRNQDQVIVVPGPRMALHNISFGTTTKGLSEIEKRIRRSSDVTLEKQPTDAPYDGLWLRHEFDGALYNVNISQPAAGLGGPRPQKPASRQPSNVPGDYQRLNAKGGLSFNQKVFPTRLGHVVHFTTDINKKIDFYTRILGLKLTDRSENFIAFLRVPGGSDHHVVAVIKDTRPGFHHASFEVNNIDEMGLAGQRMMHKGYRNGWGIGRHALGSNFFWYIRDPHNGLAEYFFDIDYIADDRKWRARDWPMEVSFFLWGPPPPADFGKNFEGARKSRPPKPQSLART</sequence>
<feature type="region of interest" description="Disordered" evidence="2">
    <location>
        <begin position="117"/>
        <end position="139"/>
    </location>
</feature>
<evidence type="ECO:0000259" key="3">
    <source>
        <dbReference type="PROSITE" id="PS51819"/>
    </source>
</evidence>
<evidence type="ECO:0000256" key="2">
    <source>
        <dbReference type="SAM" id="MobiDB-lite"/>
    </source>
</evidence>
<name>A0A170PSP8_9ZZZZ</name>
<dbReference type="GO" id="GO:0046491">
    <property type="term" value="P:L-methylmalonyl-CoA metabolic process"/>
    <property type="evidence" value="ECO:0007669"/>
    <property type="project" value="TreeGrafter"/>
</dbReference>
<accession>A0A170PSP8</accession>
<evidence type="ECO:0000256" key="1">
    <source>
        <dbReference type="ARBA" id="ARBA00022723"/>
    </source>
</evidence>
<dbReference type="PANTHER" id="PTHR43048:SF3">
    <property type="entry name" value="METHYLMALONYL-COA EPIMERASE, MITOCHONDRIAL"/>
    <property type="match status" value="1"/>
</dbReference>
<dbReference type="AlphaFoldDB" id="A0A170PSP8"/>
<dbReference type="PROSITE" id="PS51819">
    <property type="entry name" value="VOC"/>
    <property type="match status" value="1"/>
</dbReference>
<feature type="region of interest" description="Disordered" evidence="2">
    <location>
        <begin position="307"/>
        <end position="327"/>
    </location>
</feature>
<dbReference type="InterPro" id="IPR029068">
    <property type="entry name" value="Glyas_Bleomycin-R_OHBP_Dase"/>
</dbReference>
<evidence type="ECO:0000313" key="4">
    <source>
        <dbReference type="EMBL" id="CUS55366.1"/>
    </source>
</evidence>
<organism evidence="4">
    <name type="scientific">hydrothermal vent metagenome</name>
    <dbReference type="NCBI Taxonomy" id="652676"/>
    <lineage>
        <taxon>unclassified sequences</taxon>
        <taxon>metagenomes</taxon>
        <taxon>ecological metagenomes</taxon>
    </lineage>
</organism>
<dbReference type="InterPro" id="IPR004360">
    <property type="entry name" value="Glyas_Fos-R_dOase_dom"/>
</dbReference>
<proteinExistence type="predicted"/>
<dbReference type="SUPFAM" id="SSF54593">
    <property type="entry name" value="Glyoxalase/Bleomycin resistance protein/Dihydroxybiphenyl dioxygenase"/>
    <property type="match status" value="2"/>
</dbReference>
<protein>
    <submittedName>
        <fullName evidence="4">Glyoxalase family protein</fullName>
    </submittedName>
</protein>
<dbReference type="InterPro" id="IPR051785">
    <property type="entry name" value="MMCE/EMCE_epimerase"/>
</dbReference>
<dbReference type="InterPro" id="IPR037523">
    <property type="entry name" value="VOC_core"/>
</dbReference>
<reference evidence="4" key="1">
    <citation type="submission" date="2015-10" db="EMBL/GenBank/DDBJ databases">
        <authorList>
            <person name="Gilbert D.G."/>
        </authorList>
    </citation>
    <scope>NUCLEOTIDE SEQUENCE</scope>
</reference>
<dbReference type="Pfam" id="PF00903">
    <property type="entry name" value="Glyoxalase"/>
    <property type="match status" value="1"/>
</dbReference>
<dbReference type="GO" id="GO:0004493">
    <property type="term" value="F:methylmalonyl-CoA epimerase activity"/>
    <property type="evidence" value="ECO:0007669"/>
    <property type="project" value="TreeGrafter"/>
</dbReference>
<dbReference type="EMBL" id="CZRL01000139">
    <property type="protein sequence ID" value="CUS55366.1"/>
    <property type="molecule type" value="Genomic_DNA"/>
</dbReference>
<keyword evidence="1" id="KW-0479">Metal-binding</keyword>
<feature type="domain" description="VOC" evidence="3">
    <location>
        <begin position="159"/>
        <end position="274"/>
    </location>
</feature>
<gene>
    <name evidence="4" type="ORF">MGWOODY_XGa2493</name>
</gene>
<dbReference type="GO" id="GO:0046872">
    <property type="term" value="F:metal ion binding"/>
    <property type="evidence" value="ECO:0007669"/>
    <property type="project" value="UniProtKB-KW"/>
</dbReference>
<dbReference type="PANTHER" id="PTHR43048">
    <property type="entry name" value="METHYLMALONYL-COA EPIMERASE"/>
    <property type="match status" value="1"/>
</dbReference>